<accession>A0A8H6VZS6</accession>
<proteinExistence type="predicted"/>
<dbReference type="OrthoDB" id="3060520at2759"/>
<evidence type="ECO:0000313" key="3">
    <source>
        <dbReference type="EMBL" id="KAF7296313.1"/>
    </source>
</evidence>
<feature type="signal peptide" evidence="2">
    <location>
        <begin position="1"/>
        <end position="21"/>
    </location>
</feature>
<reference evidence="3" key="1">
    <citation type="submission" date="2020-05" db="EMBL/GenBank/DDBJ databases">
        <title>Mycena genomes resolve the evolution of fungal bioluminescence.</title>
        <authorList>
            <person name="Tsai I.J."/>
        </authorList>
    </citation>
    <scope>NUCLEOTIDE SEQUENCE</scope>
    <source>
        <strain evidence="3">110903Hualien_Pintung</strain>
    </source>
</reference>
<evidence type="ECO:0000256" key="1">
    <source>
        <dbReference type="SAM" id="MobiDB-lite"/>
    </source>
</evidence>
<keyword evidence="2" id="KW-0732">Signal</keyword>
<dbReference type="Proteomes" id="UP000613580">
    <property type="component" value="Unassembled WGS sequence"/>
</dbReference>
<keyword evidence="4" id="KW-1185">Reference proteome</keyword>
<feature type="compositionally biased region" description="Low complexity" evidence="1">
    <location>
        <begin position="164"/>
        <end position="185"/>
    </location>
</feature>
<evidence type="ECO:0000256" key="2">
    <source>
        <dbReference type="SAM" id="SignalP"/>
    </source>
</evidence>
<comment type="caution">
    <text evidence="3">The sequence shown here is derived from an EMBL/GenBank/DDBJ whole genome shotgun (WGS) entry which is preliminary data.</text>
</comment>
<sequence length="215" mass="20499">MVFISASVLSLAALLLPSAMALTLNTPADVDADGTLLASWTPATGDPTFALLLSGPVSIDIATGVVPTALNESVVLGDIPPGTYKLQAAVGDNIDKVISTSGSFQIGAIGAATGSGNNAASGGAAGNGKGAAGNGKGGNADNTSGGSADDSDSDCPPPLTVTVTAGSAAATAATGSGAADATTGGSKKGKGSSKFGGKGKKPRSLSAKFGRRFVM</sequence>
<feature type="chain" id="PRO_5034572449" evidence="2">
    <location>
        <begin position="22"/>
        <end position="215"/>
    </location>
</feature>
<feature type="compositionally biased region" description="Gly residues" evidence="1">
    <location>
        <begin position="123"/>
        <end position="138"/>
    </location>
</feature>
<organism evidence="3 4">
    <name type="scientific">Mycena chlorophos</name>
    <name type="common">Agaric fungus</name>
    <name type="synonym">Agaricus chlorophos</name>
    <dbReference type="NCBI Taxonomy" id="658473"/>
    <lineage>
        <taxon>Eukaryota</taxon>
        <taxon>Fungi</taxon>
        <taxon>Dikarya</taxon>
        <taxon>Basidiomycota</taxon>
        <taxon>Agaricomycotina</taxon>
        <taxon>Agaricomycetes</taxon>
        <taxon>Agaricomycetidae</taxon>
        <taxon>Agaricales</taxon>
        <taxon>Marasmiineae</taxon>
        <taxon>Mycenaceae</taxon>
        <taxon>Mycena</taxon>
    </lineage>
</organism>
<feature type="compositionally biased region" description="Basic residues" evidence="1">
    <location>
        <begin position="187"/>
        <end position="215"/>
    </location>
</feature>
<protein>
    <submittedName>
        <fullName evidence="3">Uncharacterized protein</fullName>
    </submittedName>
</protein>
<evidence type="ECO:0000313" key="4">
    <source>
        <dbReference type="Proteomes" id="UP000613580"/>
    </source>
</evidence>
<dbReference type="AlphaFoldDB" id="A0A8H6VZS6"/>
<gene>
    <name evidence="3" type="ORF">HMN09_01101100</name>
</gene>
<dbReference type="EMBL" id="JACAZE010000017">
    <property type="protein sequence ID" value="KAF7296313.1"/>
    <property type="molecule type" value="Genomic_DNA"/>
</dbReference>
<name>A0A8H6VZS6_MYCCL</name>
<feature type="region of interest" description="Disordered" evidence="1">
    <location>
        <begin position="118"/>
        <end position="215"/>
    </location>
</feature>